<evidence type="ECO:0000256" key="1">
    <source>
        <dbReference type="ARBA" id="ARBA00004651"/>
    </source>
</evidence>
<feature type="compositionally biased region" description="Basic and acidic residues" evidence="7">
    <location>
        <begin position="683"/>
        <end position="696"/>
    </location>
</feature>
<dbReference type="SUPFAM" id="SSF82689">
    <property type="entry name" value="Mechanosensitive channel protein MscS (YggB), C-terminal domain"/>
    <property type="match status" value="1"/>
</dbReference>
<evidence type="ECO:0000256" key="7">
    <source>
        <dbReference type="SAM" id="MobiDB-lite"/>
    </source>
</evidence>
<dbReference type="InterPro" id="IPR006685">
    <property type="entry name" value="MscS_channel_2nd"/>
</dbReference>
<dbReference type="GO" id="GO:0005886">
    <property type="term" value="C:plasma membrane"/>
    <property type="evidence" value="ECO:0007669"/>
    <property type="project" value="UniProtKB-SubCell"/>
</dbReference>
<feature type="compositionally biased region" description="Polar residues" evidence="7">
    <location>
        <begin position="540"/>
        <end position="554"/>
    </location>
</feature>
<dbReference type="SUPFAM" id="SSF50182">
    <property type="entry name" value="Sm-like ribonucleoproteins"/>
    <property type="match status" value="1"/>
</dbReference>
<reference evidence="11" key="1">
    <citation type="submission" date="2021-01" db="EMBL/GenBank/DDBJ databases">
        <authorList>
            <person name="Corre E."/>
            <person name="Pelletier E."/>
            <person name="Niang G."/>
            <person name="Scheremetjew M."/>
            <person name="Finn R."/>
            <person name="Kale V."/>
            <person name="Holt S."/>
            <person name="Cochrane G."/>
            <person name="Meng A."/>
            <person name="Brown T."/>
            <person name="Cohen L."/>
        </authorList>
    </citation>
    <scope>NUCLEOTIDE SEQUENCE</scope>
    <source>
        <strain evidence="11">SAG 36.94</strain>
    </source>
</reference>
<feature type="region of interest" description="Disordered" evidence="7">
    <location>
        <begin position="539"/>
        <end position="814"/>
    </location>
</feature>
<feature type="transmembrane region" description="Helical" evidence="8">
    <location>
        <begin position="89"/>
        <end position="109"/>
    </location>
</feature>
<evidence type="ECO:0000313" key="11">
    <source>
        <dbReference type="EMBL" id="CAD9234626.1"/>
    </source>
</evidence>
<dbReference type="SUPFAM" id="SSF82861">
    <property type="entry name" value="Mechanosensitive channel protein MscS (YggB), transmembrane region"/>
    <property type="match status" value="1"/>
</dbReference>
<dbReference type="Gene3D" id="1.10.287.1260">
    <property type="match status" value="1"/>
</dbReference>
<dbReference type="InterPro" id="IPR011066">
    <property type="entry name" value="MscS_channel_C_sf"/>
</dbReference>
<keyword evidence="3" id="KW-1003">Cell membrane</keyword>
<feature type="domain" description="Mechanosensitive ion channel MscS" evidence="9">
    <location>
        <begin position="255"/>
        <end position="318"/>
    </location>
</feature>
<evidence type="ECO:0000256" key="8">
    <source>
        <dbReference type="SAM" id="Phobius"/>
    </source>
</evidence>
<feature type="transmembrane region" description="Helical" evidence="8">
    <location>
        <begin position="169"/>
        <end position="190"/>
    </location>
</feature>
<evidence type="ECO:0008006" key="12">
    <source>
        <dbReference type="Google" id="ProtNLM"/>
    </source>
</evidence>
<dbReference type="Gene3D" id="2.30.30.60">
    <property type="match status" value="1"/>
</dbReference>
<dbReference type="PANTHER" id="PTHR43634:SF2">
    <property type="entry name" value="LOW CONDUCTANCE MECHANOSENSITIVE CHANNEL YNAI"/>
    <property type="match status" value="1"/>
</dbReference>
<dbReference type="GO" id="GO:0055085">
    <property type="term" value="P:transmembrane transport"/>
    <property type="evidence" value="ECO:0007669"/>
    <property type="project" value="InterPro"/>
</dbReference>
<comment type="similarity">
    <text evidence="2">Belongs to the MscS (TC 1.A.23) family.</text>
</comment>
<dbReference type="InterPro" id="IPR023408">
    <property type="entry name" value="MscS_beta-dom_sf"/>
</dbReference>
<feature type="compositionally biased region" description="Low complexity" evidence="7">
    <location>
        <begin position="568"/>
        <end position="580"/>
    </location>
</feature>
<keyword evidence="5 8" id="KW-1133">Transmembrane helix</keyword>
<feature type="compositionally biased region" description="Low complexity" evidence="7">
    <location>
        <begin position="703"/>
        <end position="713"/>
    </location>
</feature>
<dbReference type="Pfam" id="PF00924">
    <property type="entry name" value="MS_channel_2nd"/>
    <property type="match status" value="1"/>
</dbReference>
<evidence type="ECO:0000259" key="9">
    <source>
        <dbReference type="Pfam" id="PF00924"/>
    </source>
</evidence>
<protein>
    <recommendedName>
        <fullName evidence="12">Mechanosensitive ion channel protein</fullName>
    </recommendedName>
</protein>
<evidence type="ECO:0000259" key="10">
    <source>
        <dbReference type="Pfam" id="PF21088"/>
    </source>
</evidence>
<feature type="compositionally biased region" description="Basic and acidic residues" evidence="7">
    <location>
        <begin position="752"/>
        <end position="767"/>
    </location>
</feature>
<comment type="subcellular location">
    <subcellularLocation>
        <location evidence="1">Cell membrane</location>
        <topology evidence="1">Multi-pass membrane protein</topology>
    </subcellularLocation>
</comment>
<gene>
    <name evidence="11" type="ORF">CCAE0312_LOCUS6715</name>
</gene>
<feature type="transmembrane region" description="Helical" evidence="8">
    <location>
        <begin position="211"/>
        <end position="228"/>
    </location>
</feature>
<dbReference type="PANTHER" id="PTHR43634">
    <property type="entry name" value="OW CONDUCTANCE MECHANOSENSITIVE CHANNEL"/>
    <property type="match status" value="1"/>
</dbReference>
<feature type="region of interest" description="Disordered" evidence="7">
    <location>
        <begin position="453"/>
        <end position="501"/>
    </location>
</feature>
<evidence type="ECO:0000256" key="2">
    <source>
        <dbReference type="ARBA" id="ARBA00008017"/>
    </source>
</evidence>
<dbReference type="InterPro" id="IPR049142">
    <property type="entry name" value="MS_channel_1st"/>
</dbReference>
<feature type="domain" description="Mechanosensitive ion channel transmembrane helices 2/3" evidence="10">
    <location>
        <begin position="216"/>
        <end position="253"/>
    </location>
</feature>
<evidence type="ECO:0000256" key="5">
    <source>
        <dbReference type="ARBA" id="ARBA00022989"/>
    </source>
</evidence>
<dbReference type="Pfam" id="PF21088">
    <property type="entry name" value="MS_channel_1st"/>
    <property type="match status" value="1"/>
</dbReference>
<feature type="compositionally biased region" description="Basic and acidic residues" evidence="7">
    <location>
        <begin position="654"/>
        <end position="667"/>
    </location>
</feature>
<feature type="transmembrane region" description="Helical" evidence="8">
    <location>
        <begin position="234"/>
        <end position="252"/>
    </location>
</feature>
<dbReference type="InterPro" id="IPR010920">
    <property type="entry name" value="LSM_dom_sf"/>
</dbReference>
<feature type="compositionally biased region" description="Basic and acidic residues" evidence="7">
    <location>
        <begin position="626"/>
        <end position="640"/>
    </location>
</feature>
<feature type="region of interest" description="Disordered" evidence="7">
    <location>
        <begin position="1"/>
        <end position="30"/>
    </location>
</feature>
<name>A0A7S1TEU1_9RHOD</name>
<organism evidence="11">
    <name type="scientific">Compsopogon caeruleus</name>
    <dbReference type="NCBI Taxonomy" id="31354"/>
    <lineage>
        <taxon>Eukaryota</taxon>
        <taxon>Rhodophyta</taxon>
        <taxon>Compsopogonophyceae</taxon>
        <taxon>Compsopogonales</taxon>
        <taxon>Compsopogonaceae</taxon>
        <taxon>Compsopogon</taxon>
    </lineage>
</organism>
<evidence type="ECO:0000256" key="3">
    <source>
        <dbReference type="ARBA" id="ARBA00022475"/>
    </source>
</evidence>
<proteinExistence type="inferred from homology"/>
<dbReference type="InterPro" id="IPR011014">
    <property type="entry name" value="MscS_channel_TM-2"/>
</dbReference>
<accession>A0A7S1TEU1</accession>
<evidence type="ECO:0000256" key="4">
    <source>
        <dbReference type="ARBA" id="ARBA00022692"/>
    </source>
</evidence>
<sequence>MEEAGETGEMGGVIRDAGDSANSEGGERVRGMRVGVSEKLRVGVAPGRAVERARRRITRTLKRAQQQLVTRSLQQDDLSFRFPTRRETVLFLWEFVLVIGLLGLLRMGVNRTLRWLHDRLDPNRGTLPYEKSVFECMQRPLEFLSVFTVGTSLAEAVSRPLAASDLLRYIRVVRELGVIIAATWFLLRWIDRIRTRFVSDSRVDKAQVDTISRFATVVTTSIAVLISFDTLGVNVQTVLAFGGFGGVAIGFAGREIISNFFSGFMIYVTRPFTVGEWIRSIENEELDGTVEQIGWYMTRVRKWDKRPLYIPNSRFSTLIVETPSRMTNRRIKHTIHVRIEDAQVVREIVKDLETFLLRNQDLDPRQHRMVYVDGFFEHSIGLWLSCYTKTVFLSEFRRVQQEILLETISIILKHGARLASDLLRDIREVAYPDMLGNGVSPLIEDVAPIESPLSSTSPEFVDQAKQSMARTTPTPATATQSIPIPSPAAKASSVADTPSVGYDSEKVSMRIVSADQVERITPGSVDSTKDLDNGMMRILKSTSPVERPGSSTEKTAGASESKDPTEGSSLRAPRSSASSLDKTPQPSDVGADSVIPPESGIVWISGPESRSQPGVANDLVSIGQDMSKEHPREGSMKDSDGTSARVINKGAAPVREDRKEVPGKEASDGTMRATTESPAPMTDEVKATPTKEEEASSVRTTKSGSAGPPSGAGEPTFPVDAGGATRGGKPVSPGFGEVVSGKDAPKSLSGKETARESGKEPSSKEQESGTMRIISVPNPPSSAGGQGATGSRRPGSSQKSPVKKVEEVNSSGGD</sequence>
<dbReference type="InterPro" id="IPR045042">
    <property type="entry name" value="YnaI-like"/>
</dbReference>
<keyword evidence="6 8" id="KW-0472">Membrane</keyword>
<feature type="compositionally biased region" description="Polar residues" evidence="7">
    <location>
        <begin position="453"/>
        <end position="470"/>
    </location>
</feature>
<keyword evidence="4 8" id="KW-0812">Transmembrane</keyword>
<dbReference type="EMBL" id="HBGH01012100">
    <property type="protein sequence ID" value="CAD9234626.1"/>
    <property type="molecule type" value="Transcribed_RNA"/>
</dbReference>
<dbReference type="AlphaFoldDB" id="A0A7S1TEU1"/>
<evidence type="ECO:0000256" key="6">
    <source>
        <dbReference type="ARBA" id="ARBA00023136"/>
    </source>
</evidence>